<evidence type="ECO:0000313" key="4">
    <source>
        <dbReference type="Proteomes" id="UP001515480"/>
    </source>
</evidence>
<keyword evidence="4" id="KW-1185">Reference proteome</keyword>
<comment type="caution">
    <text evidence="3">The sequence shown here is derived from an EMBL/GenBank/DDBJ whole genome shotgun (WGS) entry which is preliminary data.</text>
</comment>
<gene>
    <name evidence="3" type="ORF">AB1Y20_014494</name>
</gene>
<name>A0AB34IAV0_PRYPA</name>
<feature type="region of interest" description="Disordered" evidence="2">
    <location>
        <begin position="99"/>
        <end position="159"/>
    </location>
</feature>
<organism evidence="3 4">
    <name type="scientific">Prymnesium parvum</name>
    <name type="common">Toxic golden alga</name>
    <dbReference type="NCBI Taxonomy" id="97485"/>
    <lineage>
        <taxon>Eukaryota</taxon>
        <taxon>Haptista</taxon>
        <taxon>Haptophyta</taxon>
        <taxon>Prymnesiophyceae</taxon>
        <taxon>Prymnesiales</taxon>
        <taxon>Prymnesiaceae</taxon>
        <taxon>Prymnesium</taxon>
    </lineage>
</organism>
<feature type="compositionally biased region" description="Acidic residues" evidence="2">
    <location>
        <begin position="145"/>
        <end position="159"/>
    </location>
</feature>
<evidence type="ECO:0000256" key="1">
    <source>
        <dbReference type="SAM" id="Coils"/>
    </source>
</evidence>
<evidence type="ECO:0008006" key="5">
    <source>
        <dbReference type="Google" id="ProtNLM"/>
    </source>
</evidence>
<keyword evidence="1" id="KW-0175">Coiled coil</keyword>
<reference evidence="3 4" key="1">
    <citation type="journal article" date="2024" name="Science">
        <title>Giant polyketide synthase enzymes in the biosynthesis of giant marine polyether toxins.</title>
        <authorList>
            <person name="Fallon T.R."/>
            <person name="Shende V.V."/>
            <person name="Wierzbicki I.H."/>
            <person name="Pendleton A.L."/>
            <person name="Watervoot N.F."/>
            <person name="Auber R.P."/>
            <person name="Gonzalez D.J."/>
            <person name="Wisecaver J.H."/>
            <person name="Moore B.S."/>
        </authorList>
    </citation>
    <scope>NUCLEOTIDE SEQUENCE [LARGE SCALE GENOMIC DNA]</scope>
    <source>
        <strain evidence="3 4">12B1</strain>
    </source>
</reference>
<dbReference type="AlphaFoldDB" id="A0AB34IAV0"/>
<evidence type="ECO:0000313" key="3">
    <source>
        <dbReference type="EMBL" id="KAL1495850.1"/>
    </source>
</evidence>
<protein>
    <recommendedName>
        <fullName evidence="5">TNFR-Cys domain-containing protein</fullName>
    </recommendedName>
</protein>
<feature type="compositionally biased region" description="Acidic residues" evidence="2">
    <location>
        <begin position="106"/>
        <end position="131"/>
    </location>
</feature>
<dbReference type="EMBL" id="JBGBPQ010000030">
    <property type="protein sequence ID" value="KAL1495850.1"/>
    <property type="molecule type" value="Genomic_DNA"/>
</dbReference>
<evidence type="ECO:0000256" key="2">
    <source>
        <dbReference type="SAM" id="MobiDB-lite"/>
    </source>
</evidence>
<accession>A0AB34IAV0</accession>
<proteinExistence type="predicted"/>
<feature type="coiled-coil region" evidence="1">
    <location>
        <begin position="167"/>
        <end position="194"/>
    </location>
</feature>
<dbReference type="PROSITE" id="PS51257">
    <property type="entry name" value="PROKAR_LIPOPROTEIN"/>
    <property type="match status" value="1"/>
</dbReference>
<dbReference type="Proteomes" id="UP001515480">
    <property type="component" value="Unassembled WGS sequence"/>
</dbReference>
<sequence>MAFAREAAELSSFLSASRLEIITPPPLCSTAGCTYLTPGPDAAHCCAACAAAPLSHAESCARRQRRCASFACGFVCTGGAPSHCCEACGRGEGHAPTCRQLWGEGGGEEEGEEGEEEEEEEEGGGGGEDPEWVTPRLVASSLEGGGEEGEEGEGEEGEVDAMLEETIEANEEMLEAQGRQLAELLARINELEAAQ</sequence>